<keyword evidence="4" id="KW-1185">Reference proteome</keyword>
<name>A0A669D1G5_ORENI</name>
<dbReference type="Pfam" id="PF00665">
    <property type="entry name" value="rve"/>
    <property type="match status" value="1"/>
</dbReference>
<accession>A0A669D1G5</accession>
<protein>
    <recommendedName>
        <fullName evidence="1">Gypsy retrotransposon integrase-like protein 1</fullName>
    </recommendedName>
</protein>
<dbReference type="InterPro" id="IPR036397">
    <property type="entry name" value="RNaseH_sf"/>
</dbReference>
<dbReference type="GO" id="GO:0003676">
    <property type="term" value="F:nucleic acid binding"/>
    <property type="evidence" value="ECO:0007669"/>
    <property type="project" value="InterPro"/>
</dbReference>
<evidence type="ECO:0000313" key="3">
    <source>
        <dbReference type="Ensembl" id="ENSONIP00000054301.1"/>
    </source>
</evidence>
<dbReference type="Gene3D" id="3.30.420.10">
    <property type="entry name" value="Ribonuclease H-like superfamily/Ribonuclease H"/>
    <property type="match status" value="1"/>
</dbReference>
<reference evidence="4" key="1">
    <citation type="submission" date="2012-01" db="EMBL/GenBank/DDBJ databases">
        <title>The Genome Sequence of Oreochromis niloticus (Nile Tilapia).</title>
        <authorList>
            <consortium name="Broad Institute Genome Assembly Team"/>
            <consortium name="Broad Institute Sequencing Platform"/>
            <person name="Di Palma F."/>
            <person name="Johnson J."/>
            <person name="Lander E.S."/>
            <person name="Lindblad-Toh K."/>
        </authorList>
    </citation>
    <scope>NUCLEOTIDE SEQUENCE [LARGE SCALE GENOMIC DNA]</scope>
</reference>
<evidence type="ECO:0000313" key="4">
    <source>
        <dbReference type="Proteomes" id="UP000005207"/>
    </source>
</evidence>
<sequence length="328" mass="37249">MRTIQNGHISGLNSTRLLFHPTPILCRSRCFCADLVASKKVMENKYEELLMFLYAAKFRLKGGVLLFGNRRVIKTKEEAMGLFQEFHSSPIGGHTGVLKTRTAMCSRFYWYGMSVDIVNWVLACDQCQKMGKPLAAVQPLQCIKVSHVWELIGIDLTGPLPKTSSGFQYIMTATDYFSKWVEAFPLKSKSAAEVAHQLCSIIYRHGCPKRILSDQGREFVNELNSRLCSLMKIDRSVTAAYHPQTNGLDEKTNDNIKRALRKLVNSQQNDWDVYLDATLFSLRSKVHTTTKYTPFRLMYGREATYPSEVPVEVPSSTHIGCKETCNMH</sequence>
<feature type="domain" description="Integrase catalytic" evidence="2">
    <location>
        <begin position="135"/>
        <end position="302"/>
    </location>
</feature>
<dbReference type="InterPro" id="IPR012337">
    <property type="entry name" value="RNaseH-like_sf"/>
</dbReference>
<dbReference type="Proteomes" id="UP000005207">
    <property type="component" value="Linkage group LG3"/>
</dbReference>
<evidence type="ECO:0000256" key="1">
    <source>
        <dbReference type="ARBA" id="ARBA00039658"/>
    </source>
</evidence>
<dbReference type="GO" id="GO:0015074">
    <property type="term" value="P:DNA integration"/>
    <property type="evidence" value="ECO:0007669"/>
    <property type="project" value="InterPro"/>
</dbReference>
<dbReference type="PROSITE" id="PS50994">
    <property type="entry name" value="INTEGRASE"/>
    <property type="match status" value="1"/>
</dbReference>
<dbReference type="Ensembl" id="ENSONIT00000044433.1">
    <property type="protein sequence ID" value="ENSONIP00000054301.1"/>
    <property type="gene ID" value="ENSONIG00000032389.1"/>
</dbReference>
<reference evidence="3" key="2">
    <citation type="submission" date="2025-08" db="UniProtKB">
        <authorList>
            <consortium name="Ensembl"/>
        </authorList>
    </citation>
    <scope>IDENTIFICATION</scope>
</reference>
<dbReference type="GeneTree" id="ENSGT00940000170215"/>
<reference evidence="3" key="3">
    <citation type="submission" date="2025-09" db="UniProtKB">
        <authorList>
            <consortium name="Ensembl"/>
        </authorList>
    </citation>
    <scope>IDENTIFICATION</scope>
</reference>
<dbReference type="Gene3D" id="1.10.340.70">
    <property type="match status" value="1"/>
</dbReference>
<dbReference type="Pfam" id="PF17921">
    <property type="entry name" value="Integrase_H2C2"/>
    <property type="match status" value="1"/>
</dbReference>
<dbReference type="SUPFAM" id="SSF53098">
    <property type="entry name" value="Ribonuclease H-like"/>
    <property type="match status" value="1"/>
</dbReference>
<dbReference type="InterPro" id="IPR050951">
    <property type="entry name" value="Retrovirus_Pol_polyprotein"/>
</dbReference>
<evidence type="ECO:0000259" key="2">
    <source>
        <dbReference type="PROSITE" id="PS50994"/>
    </source>
</evidence>
<dbReference type="InParanoid" id="A0A669D1G5"/>
<proteinExistence type="predicted"/>
<dbReference type="InterPro" id="IPR041588">
    <property type="entry name" value="Integrase_H2C2"/>
</dbReference>
<dbReference type="OMA" id="RCISINQ"/>
<dbReference type="PANTHER" id="PTHR37984:SF5">
    <property type="entry name" value="PROTEIN NYNRIN-LIKE"/>
    <property type="match status" value="1"/>
</dbReference>
<dbReference type="PANTHER" id="PTHR37984">
    <property type="entry name" value="PROTEIN CBG26694"/>
    <property type="match status" value="1"/>
</dbReference>
<organism evidence="3 4">
    <name type="scientific">Oreochromis niloticus</name>
    <name type="common">Nile tilapia</name>
    <name type="synonym">Tilapia nilotica</name>
    <dbReference type="NCBI Taxonomy" id="8128"/>
    <lineage>
        <taxon>Eukaryota</taxon>
        <taxon>Metazoa</taxon>
        <taxon>Chordata</taxon>
        <taxon>Craniata</taxon>
        <taxon>Vertebrata</taxon>
        <taxon>Euteleostomi</taxon>
        <taxon>Actinopterygii</taxon>
        <taxon>Neopterygii</taxon>
        <taxon>Teleostei</taxon>
        <taxon>Neoteleostei</taxon>
        <taxon>Acanthomorphata</taxon>
        <taxon>Ovalentaria</taxon>
        <taxon>Cichlomorphae</taxon>
        <taxon>Cichliformes</taxon>
        <taxon>Cichlidae</taxon>
        <taxon>African cichlids</taxon>
        <taxon>Pseudocrenilabrinae</taxon>
        <taxon>Oreochromini</taxon>
        <taxon>Oreochromis</taxon>
    </lineage>
</organism>
<dbReference type="InterPro" id="IPR001584">
    <property type="entry name" value="Integrase_cat-core"/>
</dbReference>
<dbReference type="FunFam" id="3.30.420.10:FF:000032">
    <property type="entry name" value="Retrovirus-related Pol polyprotein from transposon 297-like Protein"/>
    <property type="match status" value="1"/>
</dbReference>
<dbReference type="AlphaFoldDB" id="A0A669D1G5"/>